<dbReference type="eggNOG" id="COG1309">
    <property type="taxonomic scope" value="Bacteria"/>
</dbReference>
<proteinExistence type="predicted"/>
<dbReference type="HOGENOM" id="CLU_069356_15_10_11"/>
<gene>
    <name evidence="8" type="ORF">SU9_02384</name>
    <name evidence="9" type="ORF">SU9_029155</name>
</gene>
<evidence type="ECO:0000256" key="5">
    <source>
        <dbReference type="PROSITE-ProRule" id="PRU00335"/>
    </source>
</evidence>
<evidence type="ECO:0000313" key="10">
    <source>
        <dbReference type="Proteomes" id="UP000009036"/>
    </source>
</evidence>
<evidence type="ECO:0000256" key="4">
    <source>
        <dbReference type="ARBA" id="ARBA00023163"/>
    </source>
</evidence>
<dbReference type="Gene3D" id="1.10.357.10">
    <property type="entry name" value="Tetracycline Repressor, domain 2"/>
    <property type="match status" value="1"/>
</dbReference>
<keyword evidence="2" id="KW-0805">Transcription regulation</keyword>
<evidence type="ECO:0000256" key="1">
    <source>
        <dbReference type="ARBA" id="ARBA00022491"/>
    </source>
</evidence>
<keyword evidence="4" id="KW-0804">Transcription</keyword>
<keyword evidence="10" id="KW-1185">Reference proteome</keyword>
<dbReference type="InterPro" id="IPR036271">
    <property type="entry name" value="Tet_transcr_reg_TetR-rel_C_sf"/>
</dbReference>
<evidence type="ECO:0000313" key="8">
    <source>
        <dbReference type="EMBL" id="EJJ08666.1"/>
    </source>
</evidence>
<dbReference type="KEGG" id="sauh:SU9_029155"/>
<accession>J2A370</accession>
<dbReference type="EMBL" id="AJGV01000020">
    <property type="protein sequence ID" value="EJJ08666.1"/>
    <property type="molecule type" value="Genomic_DNA"/>
</dbReference>
<protein>
    <submittedName>
        <fullName evidence="8 9">TetR family transcriptional regulator</fullName>
    </submittedName>
</protein>
<dbReference type="AlphaFoldDB" id="J2A370"/>
<reference evidence="8" key="1">
    <citation type="journal article" date="2012" name="J. Bacteriol.">
        <title>Genome Sequence of Streptomyces auratus Strain AGR0001, a Phoslactomycin-Producing Actinomycete.</title>
        <authorList>
            <person name="Han X."/>
            <person name="Li M."/>
            <person name="Ding Z."/>
            <person name="Zhao J."/>
            <person name="Ji K."/>
            <person name="Wen M."/>
            <person name="Lu T."/>
        </authorList>
    </citation>
    <scope>NUCLEOTIDE SEQUENCE [LARGE SCALE GENOMIC DNA]</scope>
    <source>
        <strain evidence="8">AGR0001</strain>
    </source>
</reference>
<dbReference type="OrthoDB" id="9816296at2"/>
<dbReference type="InterPro" id="IPR001647">
    <property type="entry name" value="HTH_TetR"/>
</dbReference>
<dbReference type="PROSITE" id="PS50977">
    <property type="entry name" value="HTH_TETR_2"/>
    <property type="match status" value="1"/>
</dbReference>
<dbReference type="EMBL" id="CP072931">
    <property type="protein sequence ID" value="QTZ95017.1"/>
    <property type="molecule type" value="Genomic_DNA"/>
</dbReference>
<dbReference type="InterPro" id="IPR009057">
    <property type="entry name" value="Homeodomain-like_sf"/>
</dbReference>
<dbReference type="PANTHER" id="PTHR47506:SF1">
    <property type="entry name" value="HTH-TYPE TRANSCRIPTIONAL REGULATOR YJDC"/>
    <property type="match status" value="1"/>
</dbReference>
<keyword evidence="1" id="KW-0678">Repressor</keyword>
<sequence length="246" mass="26098">MPKKVDHEARRQEISEALWRLASTRGLDGASLRDVAAEAGISLGRLQHYFRSKDEMLLFALQHINRLAGERIRARIEALPEEPTPREVLRACLSGLLPLDEKSRVGVLVGAAYFARAVYDEPLRAEAKNGIPQLRALFADQLRRAAERGELPPERATEDEAMLLISMVDGLSTYVLLDVHGPRTALRLLDLHLAQLFGTEGAGGGDAGAPASYGAGAGAGAAPASGEGAAPPSRPGEGSAKPAGRA</sequence>
<dbReference type="Pfam" id="PF13977">
    <property type="entry name" value="TetR_C_6"/>
    <property type="match status" value="1"/>
</dbReference>
<keyword evidence="3 5" id="KW-0238">DNA-binding</keyword>
<dbReference type="SUPFAM" id="SSF46689">
    <property type="entry name" value="Homeodomain-like"/>
    <property type="match status" value="1"/>
</dbReference>
<feature type="DNA-binding region" description="H-T-H motif" evidence="5">
    <location>
        <begin position="31"/>
        <end position="50"/>
    </location>
</feature>
<evidence type="ECO:0000256" key="6">
    <source>
        <dbReference type="SAM" id="MobiDB-lite"/>
    </source>
</evidence>
<feature type="compositionally biased region" description="Low complexity" evidence="6">
    <location>
        <begin position="208"/>
        <end position="240"/>
    </location>
</feature>
<reference evidence="9" key="2">
    <citation type="submission" date="2021-04" db="EMBL/GenBank/DDBJ databases">
        <authorList>
            <person name="Wen M.-L."/>
            <person name="Han X.-L."/>
            <person name="Xiong J."/>
        </authorList>
    </citation>
    <scope>NUCLEOTIDE SEQUENCE</scope>
    <source>
        <strain evidence="9">AGR0001</strain>
    </source>
</reference>
<evidence type="ECO:0000313" key="9">
    <source>
        <dbReference type="EMBL" id="QTZ95017.1"/>
    </source>
</evidence>
<dbReference type="RefSeq" id="WP_006602063.1">
    <property type="nucleotide sequence ID" value="NZ_CP072931.1"/>
</dbReference>
<dbReference type="SUPFAM" id="SSF48498">
    <property type="entry name" value="Tetracyclin repressor-like, C-terminal domain"/>
    <property type="match status" value="1"/>
</dbReference>
<dbReference type="InterPro" id="IPR039538">
    <property type="entry name" value="BetI_C"/>
</dbReference>
<feature type="domain" description="HTH tetR-type" evidence="7">
    <location>
        <begin position="8"/>
        <end position="68"/>
    </location>
</feature>
<dbReference type="GO" id="GO:0003677">
    <property type="term" value="F:DNA binding"/>
    <property type="evidence" value="ECO:0007669"/>
    <property type="project" value="UniProtKB-UniRule"/>
</dbReference>
<dbReference type="PANTHER" id="PTHR47506">
    <property type="entry name" value="TRANSCRIPTIONAL REGULATORY PROTEIN"/>
    <property type="match status" value="1"/>
</dbReference>
<dbReference type="Pfam" id="PF00440">
    <property type="entry name" value="TetR_N"/>
    <property type="match status" value="1"/>
</dbReference>
<evidence type="ECO:0000256" key="3">
    <source>
        <dbReference type="ARBA" id="ARBA00023125"/>
    </source>
</evidence>
<dbReference type="STRING" id="1160718.SU9_02384"/>
<dbReference type="PATRIC" id="fig|1160718.3.peg.494"/>
<organism evidence="8">
    <name type="scientific">Streptomyces auratus AGR0001</name>
    <dbReference type="NCBI Taxonomy" id="1160718"/>
    <lineage>
        <taxon>Bacteria</taxon>
        <taxon>Bacillati</taxon>
        <taxon>Actinomycetota</taxon>
        <taxon>Actinomycetes</taxon>
        <taxon>Kitasatosporales</taxon>
        <taxon>Streptomycetaceae</taxon>
        <taxon>Streptomyces</taxon>
    </lineage>
</organism>
<dbReference type="Proteomes" id="UP000009036">
    <property type="component" value="Chromosome"/>
</dbReference>
<name>J2A370_9ACTN</name>
<feature type="region of interest" description="Disordered" evidence="6">
    <location>
        <begin position="204"/>
        <end position="246"/>
    </location>
</feature>
<evidence type="ECO:0000256" key="2">
    <source>
        <dbReference type="ARBA" id="ARBA00023015"/>
    </source>
</evidence>
<evidence type="ECO:0000259" key="7">
    <source>
        <dbReference type="PROSITE" id="PS50977"/>
    </source>
</evidence>